<dbReference type="EMBL" id="JARJCW010000040">
    <property type="protein sequence ID" value="KAJ7206365.1"/>
    <property type="molecule type" value="Genomic_DNA"/>
</dbReference>
<name>A0AAD6VCZ6_9AGAR</name>
<feature type="region of interest" description="Disordered" evidence="1">
    <location>
        <begin position="133"/>
        <end position="155"/>
    </location>
</feature>
<reference evidence="2" key="1">
    <citation type="submission" date="2023-03" db="EMBL/GenBank/DDBJ databases">
        <title>Massive genome expansion in bonnet fungi (Mycena s.s.) driven by repeated elements and novel gene families across ecological guilds.</title>
        <authorList>
            <consortium name="Lawrence Berkeley National Laboratory"/>
            <person name="Harder C.B."/>
            <person name="Miyauchi S."/>
            <person name="Viragh M."/>
            <person name="Kuo A."/>
            <person name="Thoen E."/>
            <person name="Andreopoulos B."/>
            <person name="Lu D."/>
            <person name="Skrede I."/>
            <person name="Drula E."/>
            <person name="Henrissat B."/>
            <person name="Morin E."/>
            <person name="Kohler A."/>
            <person name="Barry K."/>
            <person name="LaButti K."/>
            <person name="Morin E."/>
            <person name="Salamov A."/>
            <person name="Lipzen A."/>
            <person name="Mereny Z."/>
            <person name="Hegedus B."/>
            <person name="Baldrian P."/>
            <person name="Stursova M."/>
            <person name="Weitz H."/>
            <person name="Taylor A."/>
            <person name="Grigoriev I.V."/>
            <person name="Nagy L.G."/>
            <person name="Martin F."/>
            <person name="Kauserud H."/>
        </authorList>
    </citation>
    <scope>NUCLEOTIDE SEQUENCE</scope>
    <source>
        <strain evidence="2">9144</strain>
    </source>
</reference>
<evidence type="ECO:0000313" key="2">
    <source>
        <dbReference type="EMBL" id="KAJ7206365.1"/>
    </source>
</evidence>
<proteinExistence type="predicted"/>
<comment type="caution">
    <text evidence="2">The sequence shown here is derived from an EMBL/GenBank/DDBJ whole genome shotgun (WGS) entry which is preliminary data.</text>
</comment>
<feature type="compositionally biased region" description="Basic residues" evidence="1">
    <location>
        <begin position="14"/>
        <end position="26"/>
    </location>
</feature>
<gene>
    <name evidence="2" type="ORF">GGX14DRAFT_397171</name>
</gene>
<evidence type="ECO:0000313" key="3">
    <source>
        <dbReference type="Proteomes" id="UP001219525"/>
    </source>
</evidence>
<feature type="compositionally biased region" description="Basic and acidic residues" evidence="1">
    <location>
        <begin position="27"/>
        <end position="38"/>
    </location>
</feature>
<organism evidence="2 3">
    <name type="scientific">Mycena pura</name>
    <dbReference type="NCBI Taxonomy" id="153505"/>
    <lineage>
        <taxon>Eukaryota</taxon>
        <taxon>Fungi</taxon>
        <taxon>Dikarya</taxon>
        <taxon>Basidiomycota</taxon>
        <taxon>Agaricomycotina</taxon>
        <taxon>Agaricomycetes</taxon>
        <taxon>Agaricomycetidae</taxon>
        <taxon>Agaricales</taxon>
        <taxon>Marasmiineae</taxon>
        <taxon>Mycenaceae</taxon>
        <taxon>Mycena</taxon>
    </lineage>
</organism>
<sequence>MHKRVREREITRQYGKKREKNAKKKRICDIPDSARHPDISPGSGGTRPDIGWQGLGNFLIQLQLRFSGVLRTHGHLDSDEAFCLWHAECLKNARTSPKTRAQNAKFGLGTRFDGLEEPVGEIRTAEALRMMPFGKSGPWAPQARPDRGGGPGERVPHLLGPDRVVWLISQT</sequence>
<feature type="region of interest" description="Disordered" evidence="1">
    <location>
        <begin position="1"/>
        <end position="47"/>
    </location>
</feature>
<accession>A0AAD6VCZ6</accession>
<protein>
    <submittedName>
        <fullName evidence="2">Uncharacterized protein</fullName>
    </submittedName>
</protein>
<feature type="compositionally biased region" description="Basic and acidic residues" evidence="1">
    <location>
        <begin position="1"/>
        <end position="11"/>
    </location>
</feature>
<dbReference type="Proteomes" id="UP001219525">
    <property type="component" value="Unassembled WGS sequence"/>
</dbReference>
<dbReference type="AlphaFoldDB" id="A0AAD6VCZ6"/>
<keyword evidence="3" id="KW-1185">Reference proteome</keyword>
<evidence type="ECO:0000256" key="1">
    <source>
        <dbReference type="SAM" id="MobiDB-lite"/>
    </source>
</evidence>